<evidence type="ECO:0000256" key="4">
    <source>
        <dbReference type="ARBA" id="ARBA00022723"/>
    </source>
</evidence>
<comment type="catalytic activity">
    <reaction evidence="16">
        <text>S-ubiquitinyl-[E2 ubiquitin-conjugating enzyme]-L-cysteine + [acceptor protein]-L-lysine = [E2 ubiquitin-conjugating enzyme]-L-cysteine + N(6)-ubiquitinyl-[acceptor protein]-L-lysine.</text>
        <dbReference type="EC" id="2.3.2.27"/>
    </reaction>
</comment>
<dbReference type="GO" id="GO:0017124">
    <property type="term" value="F:SH3 domain binding"/>
    <property type="evidence" value="ECO:0007669"/>
    <property type="project" value="TreeGrafter"/>
</dbReference>
<dbReference type="Pfam" id="PF02762">
    <property type="entry name" value="Cbl_N3"/>
    <property type="match status" value="1"/>
</dbReference>
<evidence type="ECO:0000313" key="21">
    <source>
        <dbReference type="EMBL" id="KAG5270973.1"/>
    </source>
</evidence>
<dbReference type="AlphaFoldDB" id="A0AAV6G7E5"/>
<dbReference type="InterPro" id="IPR033116">
    <property type="entry name" value="TRYPSIN_SER"/>
</dbReference>
<dbReference type="InterPro" id="IPR024159">
    <property type="entry name" value="Cbl_PTB"/>
</dbReference>
<dbReference type="InterPro" id="IPR018114">
    <property type="entry name" value="TRYPSIN_HIS"/>
</dbReference>
<dbReference type="InterPro" id="IPR001314">
    <property type="entry name" value="Peptidase_S1A"/>
</dbReference>
<evidence type="ECO:0000259" key="20">
    <source>
        <dbReference type="PROSITE" id="PS51506"/>
    </source>
</evidence>
<dbReference type="InterPro" id="IPR014741">
    <property type="entry name" value="Adaptor_Cbl_EF_hand-like"/>
</dbReference>
<dbReference type="InterPro" id="IPR001841">
    <property type="entry name" value="Znf_RING"/>
</dbReference>
<feature type="compositionally biased region" description="Basic and acidic residues" evidence="17">
    <location>
        <begin position="502"/>
        <end position="511"/>
    </location>
</feature>
<dbReference type="InterPro" id="IPR011992">
    <property type="entry name" value="EF-hand-dom_pair"/>
</dbReference>
<dbReference type="Pfam" id="PF02262">
    <property type="entry name" value="Cbl_N"/>
    <property type="match status" value="1"/>
</dbReference>
<dbReference type="Pfam" id="PF13920">
    <property type="entry name" value="zf-C3HC4_3"/>
    <property type="match status" value="1"/>
</dbReference>
<feature type="compositionally biased region" description="Low complexity" evidence="17">
    <location>
        <begin position="20"/>
        <end position="29"/>
    </location>
</feature>
<keyword evidence="3 15" id="KW-0645">Protease</keyword>
<feature type="compositionally biased region" description="Polar residues" evidence="17">
    <location>
        <begin position="514"/>
        <end position="525"/>
    </location>
</feature>
<proteinExistence type="predicted"/>
<keyword evidence="7 15" id="KW-0378">Hydrolase</keyword>
<keyword evidence="9 16" id="KW-0862">Zinc</keyword>
<dbReference type="PANTHER" id="PTHR23007:SF13">
    <property type="entry name" value="E3 UBIQUITIN-PROTEIN LIGASE CBL"/>
    <property type="match status" value="1"/>
</dbReference>
<keyword evidence="22" id="KW-1185">Reference proteome</keyword>
<feature type="compositionally biased region" description="Low complexity" evidence="17">
    <location>
        <begin position="533"/>
        <end position="559"/>
    </location>
</feature>
<dbReference type="SMART" id="SM00184">
    <property type="entry name" value="RING"/>
    <property type="match status" value="1"/>
</dbReference>
<dbReference type="InterPro" id="IPR003153">
    <property type="entry name" value="Adaptor_Cbl_N_hlx"/>
</dbReference>
<dbReference type="PROSITE" id="PS50089">
    <property type="entry name" value="ZF_RING_2"/>
    <property type="match status" value="1"/>
</dbReference>
<dbReference type="InterPro" id="IPR043504">
    <property type="entry name" value="Peptidase_S1_PA_chymotrypsin"/>
</dbReference>
<dbReference type="GO" id="GO:0023051">
    <property type="term" value="P:regulation of signaling"/>
    <property type="evidence" value="ECO:0007669"/>
    <property type="project" value="InterPro"/>
</dbReference>
<dbReference type="Gene3D" id="2.40.10.10">
    <property type="entry name" value="Trypsin-like serine proteases"/>
    <property type="match status" value="3"/>
</dbReference>
<dbReference type="InterPro" id="IPR024162">
    <property type="entry name" value="Adaptor_Cbl"/>
</dbReference>
<comment type="domain">
    <text evidence="16">The N-terminus is composed of the phosphotyrosine binding (PTB) domain, a short linker region and the RING-type zinc finger. The PTB domain, which is also called TKB (tyrosine kinase binding) domain, is composed of three different subdomains: a four-helix bundle (4H), a calcium-binding EF hand and a divergent SH2 domain.</text>
</comment>
<dbReference type="Gene3D" id="3.30.40.10">
    <property type="entry name" value="Zinc/RING finger domain, C3HC4 (zinc finger)"/>
    <property type="match status" value="1"/>
</dbReference>
<accession>A0AAV6G7E5</accession>
<keyword evidence="16" id="KW-0808">Transferase</keyword>
<dbReference type="PROSITE" id="PS00518">
    <property type="entry name" value="ZF_RING_1"/>
    <property type="match status" value="1"/>
</dbReference>
<dbReference type="PANTHER" id="PTHR23007">
    <property type="entry name" value="CBL"/>
    <property type="match status" value="1"/>
</dbReference>
<dbReference type="Gene3D" id="1.20.930.20">
    <property type="entry name" value="Adaptor protein Cbl, N-terminal domain"/>
    <property type="match status" value="1"/>
</dbReference>
<dbReference type="Pfam" id="PF00089">
    <property type="entry name" value="Trypsin"/>
    <property type="match status" value="1"/>
</dbReference>
<keyword evidence="12" id="KW-1015">Disulfide bond</keyword>
<keyword evidence="2" id="KW-0964">Secreted</keyword>
<dbReference type="GO" id="GO:0004252">
    <property type="term" value="F:serine-type endopeptidase activity"/>
    <property type="evidence" value="ECO:0007669"/>
    <property type="project" value="UniProtKB-EC"/>
</dbReference>
<evidence type="ECO:0000256" key="17">
    <source>
        <dbReference type="SAM" id="MobiDB-lite"/>
    </source>
</evidence>
<keyword evidence="16" id="KW-0833">Ubl conjugation pathway</keyword>
<dbReference type="GO" id="GO:0006508">
    <property type="term" value="P:proteolysis"/>
    <property type="evidence" value="ECO:0007669"/>
    <property type="project" value="UniProtKB-KW"/>
</dbReference>
<evidence type="ECO:0000259" key="18">
    <source>
        <dbReference type="PROSITE" id="PS50089"/>
    </source>
</evidence>
<sequence>MATGSAGPPSGRGLRREVSESTPTQPPTSSERKQLEKVLKRLDKLHRLSVDSRMALRNSPPYLPDLVTETATLLTDMWAPYRGPVVAIPRADEGEYLRVHVKHLLYKTDRAILLFKEGRDKMFEETSSCRRNLTKLSLLLSHMLCELRALFPEGKFQGDTYRLTKSEAGNFWRRAFGNKCIVQWRTFKEHLRRVHGFEEGMEAMALKSTVDLNCNDHVSIFEFDIFTRLFQPWVTLLRNWNQLAVTHPGYMAFLTYDQVRARLDHYRHRPGSYIFRLSCTRMGQWAIGHVAMDGTIVQTIPQNTPLYQALLQGFREGCYLYPDGRDEQYELYCEIGSTFQLCKICAERDKDTRIQPCGHLLCQPCLNGWQKSDGHTCPYCRCDIRGTESVLIEPYLPGQGSGFVTCEPEDEDEDDHEDVEQVMKKLASMKKKASSEDYQTPSRPVDSSLMPPPLPPKLAATSPCPSPRLPPRSPMAEARANHSHNRLQSNDKSRKSSAMKVQQEEPCRGGWEDSGSSPAPYTRSPSHNEDSNSESSRPSSSQSGKSNDVPWSGSASSSSGRKKRDKVRGMTEDRSEREVAAPLDDKIVGGYECAPHSQPWQVSINLGYHYCGGSLINDQWVISAAHCWLNPFAQIAILGDHHIWEYEGTEQYMAVDAIYWHQSYDYQTLDHDIMLMKLAHPVTVNEFVKPISLPTACASPGDMCVVSGWGNIYTDSVFNPFNLQCVEVPIVSTQDCEVSYPGKITEVMVCAGYPEGGKDACQGDSGGPMVCNGELQGIVSWGYGCAQPNFPGVYTKVCALMPWINEILSSY</sequence>
<protein>
    <recommendedName>
        <fullName evidence="16">E3 ubiquitin-protein ligase CBL</fullName>
        <ecNumber evidence="16">2.3.2.27</ecNumber>
        <ecNumber evidence="15">3.4.21.-</ecNumber>
    </recommendedName>
</protein>
<dbReference type="SUPFAM" id="SSF47473">
    <property type="entry name" value="EF-hand"/>
    <property type="match status" value="1"/>
</dbReference>
<comment type="subcellular location">
    <subcellularLocation>
        <location evidence="1">Secreted</location>
        <location evidence="1">Extracellular space</location>
    </subcellularLocation>
</comment>
<dbReference type="InterPro" id="IPR001254">
    <property type="entry name" value="Trypsin_dom"/>
</dbReference>
<dbReference type="InterPro" id="IPR017907">
    <property type="entry name" value="Znf_RING_CS"/>
</dbReference>
<dbReference type="EC" id="2.3.2.27" evidence="16"/>
<evidence type="ECO:0000256" key="15">
    <source>
        <dbReference type="RuleBase" id="RU363034"/>
    </source>
</evidence>
<feature type="compositionally biased region" description="Pro residues" evidence="17">
    <location>
        <begin position="464"/>
        <end position="473"/>
    </location>
</feature>
<dbReference type="SMART" id="SM00020">
    <property type="entry name" value="Tryp_SPc"/>
    <property type="match status" value="1"/>
</dbReference>
<dbReference type="GO" id="GO:0001784">
    <property type="term" value="F:phosphotyrosine residue binding"/>
    <property type="evidence" value="ECO:0007669"/>
    <property type="project" value="UniProtKB-UniRule"/>
</dbReference>
<dbReference type="Gene3D" id="3.30.505.10">
    <property type="entry name" value="SH2 domain"/>
    <property type="match status" value="1"/>
</dbReference>
<dbReference type="InterPro" id="IPR014742">
    <property type="entry name" value="Adaptor_Cbl_SH2-like"/>
</dbReference>
<organism evidence="21 22">
    <name type="scientific">Alosa alosa</name>
    <name type="common">allis shad</name>
    <dbReference type="NCBI Taxonomy" id="278164"/>
    <lineage>
        <taxon>Eukaryota</taxon>
        <taxon>Metazoa</taxon>
        <taxon>Chordata</taxon>
        <taxon>Craniata</taxon>
        <taxon>Vertebrata</taxon>
        <taxon>Euteleostomi</taxon>
        <taxon>Actinopterygii</taxon>
        <taxon>Neopterygii</taxon>
        <taxon>Teleostei</taxon>
        <taxon>Clupei</taxon>
        <taxon>Clupeiformes</taxon>
        <taxon>Clupeoidei</taxon>
        <taxon>Clupeidae</taxon>
        <taxon>Alosa</taxon>
    </lineage>
</organism>
<feature type="region of interest" description="Disordered" evidence="17">
    <location>
        <begin position="1"/>
        <end position="34"/>
    </location>
</feature>
<dbReference type="GO" id="GO:0008270">
    <property type="term" value="F:zinc ion binding"/>
    <property type="evidence" value="ECO:0007669"/>
    <property type="project" value="UniProtKB-KW"/>
</dbReference>
<dbReference type="Proteomes" id="UP000823561">
    <property type="component" value="Chromosome 13"/>
</dbReference>
<dbReference type="InterPro" id="IPR036537">
    <property type="entry name" value="Adaptor_Cbl_N_dom_sf"/>
</dbReference>
<dbReference type="EC" id="3.4.21.-" evidence="15"/>
<comment type="function">
    <text evidence="16">E3 ubiquitin-protein ligase which accepts ubiquitin from specific E2 ubiquitin-conjugating enzymes, and transfers it to substrates, generally promoting their degradation by the proteasome.</text>
</comment>
<evidence type="ECO:0000256" key="12">
    <source>
        <dbReference type="ARBA" id="ARBA00023157"/>
    </source>
</evidence>
<dbReference type="InterPro" id="IPR013083">
    <property type="entry name" value="Znf_RING/FYVE/PHD"/>
</dbReference>
<dbReference type="GO" id="GO:0005576">
    <property type="term" value="C:extracellular region"/>
    <property type="evidence" value="ECO:0007669"/>
    <property type="project" value="UniProtKB-SubCell"/>
</dbReference>
<name>A0AAV6G7E5_9TELE</name>
<keyword evidence="8 15" id="KW-0720">Serine protease</keyword>
<comment type="caution">
    <text evidence="21">The sequence shown here is derived from an EMBL/GenBank/DDBJ whole genome shotgun (WGS) entry which is preliminary data.</text>
</comment>
<dbReference type="GO" id="GO:0030971">
    <property type="term" value="F:receptor tyrosine kinase binding"/>
    <property type="evidence" value="ECO:0007669"/>
    <property type="project" value="TreeGrafter"/>
</dbReference>
<dbReference type="GO" id="GO:0045121">
    <property type="term" value="C:membrane raft"/>
    <property type="evidence" value="ECO:0007669"/>
    <property type="project" value="TreeGrafter"/>
</dbReference>
<dbReference type="PROSITE" id="PS00135">
    <property type="entry name" value="TRYPSIN_SER"/>
    <property type="match status" value="1"/>
</dbReference>
<dbReference type="FunFam" id="3.30.40.10:FF:000015">
    <property type="entry name" value="E3 ubiquitin-protein ligase CBL"/>
    <property type="match status" value="1"/>
</dbReference>
<keyword evidence="5" id="KW-0222">Digestion</keyword>
<dbReference type="Gene3D" id="1.10.238.10">
    <property type="entry name" value="EF-hand"/>
    <property type="match status" value="1"/>
</dbReference>
<feature type="domain" description="Peptidase S1" evidence="19">
    <location>
        <begin position="587"/>
        <end position="809"/>
    </location>
</feature>
<dbReference type="GO" id="GO:0061630">
    <property type="term" value="F:ubiquitin protein ligase activity"/>
    <property type="evidence" value="ECO:0007669"/>
    <property type="project" value="UniProtKB-EC"/>
</dbReference>
<dbReference type="GO" id="GO:0005886">
    <property type="term" value="C:plasma membrane"/>
    <property type="evidence" value="ECO:0007669"/>
    <property type="project" value="TreeGrafter"/>
</dbReference>
<evidence type="ECO:0000256" key="3">
    <source>
        <dbReference type="ARBA" id="ARBA00022670"/>
    </source>
</evidence>
<evidence type="ECO:0000256" key="7">
    <source>
        <dbReference type="ARBA" id="ARBA00022801"/>
    </source>
</evidence>
<dbReference type="FunFam" id="2.40.10.10:FF:000008">
    <property type="entry name" value="Cationic trypsin"/>
    <property type="match status" value="1"/>
</dbReference>
<dbReference type="SUPFAM" id="SSF55550">
    <property type="entry name" value="SH2 domain"/>
    <property type="match status" value="1"/>
</dbReference>
<dbReference type="PROSITE" id="PS50240">
    <property type="entry name" value="TRYPSIN_DOM"/>
    <property type="match status" value="1"/>
</dbReference>
<dbReference type="FunFam" id="2.40.10.10:FF:000122">
    <property type="entry name" value="Chymotrypsin-like elastase family member 1"/>
    <property type="match status" value="1"/>
</dbReference>
<keyword evidence="10 16" id="KW-0106">Calcium</keyword>
<dbReference type="SUPFAM" id="SSF47668">
    <property type="entry name" value="N-terminal domain of cbl (N-cbl)"/>
    <property type="match status" value="1"/>
</dbReference>
<dbReference type="PROSITE" id="PS51506">
    <property type="entry name" value="CBL_PTB"/>
    <property type="match status" value="1"/>
</dbReference>
<evidence type="ECO:0000256" key="2">
    <source>
        <dbReference type="ARBA" id="ARBA00022525"/>
    </source>
</evidence>
<comment type="pathway">
    <text evidence="16">Protein modification; protein ubiquitination.</text>
</comment>
<evidence type="ECO:0000256" key="9">
    <source>
        <dbReference type="ARBA" id="ARBA00022833"/>
    </source>
</evidence>
<evidence type="ECO:0000256" key="5">
    <source>
        <dbReference type="ARBA" id="ARBA00022757"/>
    </source>
</evidence>
<dbReference type="SUPFAM" id="SSF50494">
    <property type="entry name" value="Trypsin-like serine proteases"/>
    <property type="match status" value="1"/>
</dbReference>
<dbReference type="PRINTS" id="PR00722">
    <property type="entry name" value="CHYMOTRYPSIN"/>
</dbReference>
<evidence type="ECO:0000259" key="19">
    <source>
        <dbReference type="PROSITE" id="PS50240"/>
    </source>
</evidence>
<dbReference type="GO" id="GO:0007586">
    <property type="term" value="P:digestion"/>
    <property type="evidence" value="ECO:0007669"/>
    <property type="project" value="UniProtKB-KW"/>
</dbReference>
<dbReference type="EMBL" id="JADWDJ010000013">
    <property type="protein sequence ID" value="KAG5270973.1"/>
    <property type="molecule type" value="Genomic_DNA"/>
</dbReference>
<gene>
    <name evidence="21" type="ORF">AALO_G00174430</name>
</gene>
<reference evidence="21" key="1">
    <citation type="submission" date="2020-10" db="EMBL/GenBank/DDBJ databases">
        <title>Chromosome-scale genome assembly of the Allis shad, Alosa alosa.</title>
        <authorList>
            <person name="Margot Z."/>
            <person name="Christophe K."/>
            <person name="Cabau C."/>
            <person name="Louis A."/>
            <person name="Berthelot C."/>
            <person name="Parey E."/>
            <person name="Roest Crollius H."/>
            <person name="Montfort J."/>
            <person name="Robinson-Rechavi M."/>
            <person name="Bucao C."/>
            <person name="Bouchez O."/>
            <person name="Gislard M."/>
            <person name="Lluch J."/>
            <person name="Milhes M."/>
            <person name="Lampietro C."/>
            <person name="Lopez Roques C."/>
            <person name="Donnadieu C."/>
            <person name="Braasch I."/>
            <person name="Desvignes T."/>
            <person name="Postlethwait J."/>
            <person name="Bobe J."/>
            <person name="Guiguen Y."/>
        </authorList>
    </citation>
    <scope>NUCLEOTIDE SEQUENCE</scope>
    <source>
        <strain evidence="21">M-15738</strain>
        <tissue evidence="21">Blood</tissue>
    </source>
</reference>
<feature type="compositionally biased region" description="Basic and acidic residues" evidence="17">
    <location>
        <begin position="567"/>
        <end position="581"/>
    </location>
</feature>
<dbReference type="GO" id="GO:0005509">
    <property type="term" value="F:calcium ion binding"/>
    <property type="evidence" value="ECO:0007669"/>
    <property type="project" value="UniProtKB-UniRule"/>
</dbReference>
<evidence type="ECO:0000256" key="1">
    <source>
        <dbReference type="ARBA" id="ARBA00004239"/>
    </source>
</evidence>
<feature type="domain" description="Cbl-PTB" evidence="20">
    <location>
        <begin position="26"/>
        <end position="333"/>
    </location>
</feature>
<dbReference type="PROSITE" id="PS00134">
    <property type="entry name" value="TRYPSIN_HIS"/>
    <property type="match status" value="1"/>
</dbReference>
<feature type="region of interest" description="Disordered" evidence="17">
    <location>
        <begin position="424"/>
        <end position="581"/>
    </location>
</feature>
<keyword evidence="4 16" id="KW-0479">Metal-binding</keyword>
<evidence type="ECO:0000256" key="10">
    <source>
        <dbReference type="ARBA" id="ARBA00022837"/>
    </source>
</evidence>
<dbReference type="FunFam" id="1.10.238.10:FF:000022">
    <property type="entry name" value="E3 ubiquitin-protein ligase CBL"/>
    <property type="match status" value="1"/>
</dbReference>
<dbReference type="GO" id="GO:0007166">
    <property type="term" value="P:cell surface receptor signaling pathway"/>
    <property type="evidence" value="ECO:0007669"/>
    <property type="project" value="InterPro"/>
</dbReference>
<dbReference type="CDD" id="cd09920">
    <property type="entry name" value="SH2_Cbl-b_TKB"/>
    <property type="match status" value="1"/>
</dbReference>
<dbReference type="Pfam" id="PF02761">
    <property type="entry name" value="Cbl_N2"/>
    <property type="match status" value="1"/>
</dbReference>
<dbReference type="SUPFAM" id="SSF57850">
    <property type="entry name" value="RING/U-box"/>
    <property type="match status" value="1"/>
</dbReference>
<feature type="domain" description="RING-type" evidence="18">
    <location>
        <begin position="342"/>
        <end position="381"/>
    </location>
</feature>
<evidence type="ECO:0000256" key="8">
    <source>
        <dbReference type="ARBA" id="ARBA00022825"/>
    </source>
</evidence>
<keyword evidence="6 14" id="KW-0863">Zinc-finger</keyword>
<evidence type="ECO:0000256" key="14">
    <source>
        <dbReference type="PROSITE-ProRule" id="PRU00175"/>
    </source>
</evidence>
<dbReference type="InterPro" id="IPR036860">
    <property type="entry name" value="SH2_dom_sf"/>
</dbReference>
<evidence type="ECO:0000256" key="6">
    <source>
        <dbReference type="ARBA" id="ARBA00022771"/>
    </source>
</evidence>
<evidence type="ECO:0000313" key="22">
    <source>
        <dbReference type="Proteomes" id="UP000823561"/>
    </source>
</evidence>
<comment type="catalytic activity">
    <reaction evidence="13">
        <text>Preferential cleavage: Arg-|-Xaa, Lys-|-Xaa.</text>
        <dbReference type="EC" id="3.4.21.4"/>
    </reaction>
</comment>
<keyword evidence="11" id="KW-0865">Zymogen</keyword>
<evidence type="ECO:0000256" key="16">
    <source>
        <dbReference type="RuleBase" id="RU367001"/>
    </source>
</evidence>
<dbReference type="CDD" id="cd00190">
    <property type="entry name" value="Tryp_SPc"/>
    <property type="match status" value="1"/>
</dbReference>
<evidence type="ECO:0000256" key="11">
    <source>
        <dbReference type="ARBA" id="ARBA00023145"/>
    </source>
</evidence>
<dbReference type="InterPro" id="IPR009003">
    <property type="entry name" value="Peptidase_S1_PA"/>
</dbReference>
<evidence type="ECO:0000256" key="13">
    <source>
        <dbReference type="ARBA" id="ARBA00036320"/>
    </source>
</evidence>